<dbReference type="InterPro" id="IPR048400">
    <property type="entry name" value="SLS1_N"/>
</dbReference>
<evidence type="ECO:0000259" key="4">
    <source>
        <dbReference type="Pfam" id="PF20777"/>
    </source>
</evidence>
<organism evidence="6 8">
    <name type="scientific">Pyrenophora tritici-repentis</name>
    <dbReference type="NCBI Taxonomy" id="45151"/>
    <lineage>
        <taxon>Eukaryota</taxon>
        <taxon>Fungi</taxon>
        <taxon>Dikarya</taxon>
        <taxon>Ascomycota</taxon>
        <taxon>Pezizomycotina</taxon>
        <taxon>Dothideomycetes</taxon>
        <taxon>Pleosporomycetidae</taxon>
        <taxon>Pleosporales</taxon>
        <taxon>Pleosporineae</taxon>
        <taxon>Pleosporaceae</taxon>
        <taxon>Pyrenophora</taxon>
    </lineage>
</organism>
<reference evidence="7" key="2">
    <citation type="submission" date="2021-05" db="EMBL/GenBank/DDBJ databases">
        <authorList>
            <person name="Moolhuijzen P.M."/>
            <person name="Moffat C.S."/>
        </authorList>
    </citation>
    <scope>NUCLEOTIDE SEQUENCE</scope>
    <source>
        <strain evidence="7">86-124</strain>
    </source>
</reference>
<comment type="caution">
    <text evidence="6">The sequence shown here is derived from an EMBL/GenBank/DDBJ whole genome shotgun (WGS) entry which is preliminary data.</text>
</comment>
<dbReference type="Proteomes" id="UP000245464">
    <property type="component" value="Chromosome 1"/>
</dbReference>
<dbReference type="AlphaFoldDB" id="A0A2W1HKQ7"/>
<feature type="domain" description="SLS1 first KH" evidence="2">
    <location>
        <begin position="279"/>
        <end position="345"/>
    </location>
</feature>
<dbReference type="OMA" id="FVCLRCE"/>
<accession>A0A2W1HKQ7</accession>
<evidence type="ECO:0000313" key="8">
    <source>
        <dbReference type="Proteomes" id="UP000245464"/>
    </source>
</evidence>
<dbReference type="Pfam" id="PF20777">
    <property type="entry name" value="KH_SLS1_2"/>
    <property type="match status" value="1"/>
</dbReference>
<feature type="compositionally biased region" description="Basic and acidic residues" evidence="1">
    <location>
        <begin position="807"/>
        <end position="843"/>
    </location>
</feature>
<evidence type="ECO:0000259" key="2">
    <source>
        <dbReference type="Pfam" id="PF14611"/>
    </source>
</evidence>
<name>A0A2W1HKQ7_9PLEO</name>
<dbReference type="Proteomes" id="UP000249757">
    <property type="component" value="Unassembled WGS sequence"/>
</dbReference>
<feature type="domain" description="SLS1 C-terminal" evidence="5">
    <location>
        <begin position="455"/>
        <end position="784"/>
    </location>
</feature>
<feature type="domain" description="SLS1 second KH" evidence="4">
    <location>
        <begin position="351"/>
        <end position="419"/>
    </location>
</feature>
<dbReference type="Pfam" id="PF20776">
    <property type="entry name" value="SLS1_N"/>
    <property type="match status" value="1"/>
</dbReference>
<feature type="region of interest" description="Disordered" evidence="1">
    <location>
        <begin position="807"/>
        <end position="884"/>
    </location>
</feature>
<dbReference type="EMBL" id="NRDI02000001">
    <property type="protein sequence ID" value="KAI1520184.1"/>
    <property type="molecule type" value="Genomic_DNA"/>
</dbReference>
<dbReference type="EMBL" id="NQIK02000001">
    <property type="protein sequence ID" value="KAF7576354.1"/>
    <property type="molecule type" value="Genomic_DNA"/>
</dbReference>
<dbReference type="GO" id="GO:0005743">
    <property type="term" value="C:mitochondrial inner membrane"/>
    <property type="evidence" value="ECO:0007669"/>
    <property type="project" value="InterPro"/>
</dbReference>
<feature type="region of interest" description="Disordered" evidence="1">
    <location>
        <begin position="22"/>
        <end position="56"/>
    </location>
</feature>
<evidence type="ECO:0000313" key="7">
    <source>
        <dbReference type="EMBL" id="KAI1520184.1"/>
    </source>
</evidence>
<reference evidence="9" key="4">
    <citation type="journal article" date="2022" name="Microb. Genom.">
        <title>A global pangenome for the wheat fungal pathogen Pyrenophora tritici-repentis and prediction of effector protein structural homology.</title>
        <authorList>
            <person name="Moolhuijzen P.M."/>
            <person name="See P.T."/>
            <person name="Shi G."/>
            <person name="Powell H.R."/>
            <person name="Cockram J."/>
            <person name="Jorgensen L.N."/>
            <person name="Benslimane H."/>
            <person name="Strelkov S.E."/>
            <person name="Turner J."/>
            <person name="Liu Z."/>
            <person name="Moffat C.S."/>
        </authorList>
    </citation>
    <scope>NUCLEOTIDE SEQUENCE [LARGE SCALE GENOMIC DNA]</scope>
</reference>
<dbReference type="OrthoDB" id="5392646at2759"/>
<evidence type="ECO:0000259" key="5">
    <source>
        <dbReference type="Pfam" id="PF20778"/>
    </source>
</evidence>
<dbReference type="InterPro" id="IPR048748">
    <property type="entry name" value="SLS1_KH2"/>
</dbReference>
<feature type="compositionally biased region" description="Basic and acidic residues" evidence="1">
    <location>
        <begin position="858"/>
        <end position="884"/>
    </location>
</feature>
<evidence type="ECO:0000256" key="1">
    <source>
        <dbReference type="SAM" id="MobiDB-lite"/>
    </source>
</evidence>
<evidence type="ECO:0000313" key="9">
    <source>
        <dbReference type="Proteomes" id="UP000249757"/>
    </source>
</evidence>
<dbReference type="InterPro" id="IPR048401">
    <property type="entry name" value="SLS1_C"/>
</dbReference>
<feature type="region of interest" description="Disordered" evidence="1">
    <location>
        <begin position="209"/>
        <end position="232"/>
    </location>
</feature>
<feature type="domain" description="SLS1 N-terminal" evidence="3">
    <location>
        <begin position="140"/>
        <end position="271"/>
    </location>
</feature>
<sequence length="884" mass="99499">MLTPRTSSAFVCLRCEARLARQPRPALPRRPSHAQFSTSVRQRDDAQEVEAQPQPSRVKITKYMQRLNRLRIDRGNVIRETSARLNGIKRLGDDAEILVLEEMIDLAHYTTTPKEPEPVEPDEPVEVPDIEAALQNEGKAVEPEDIYQQVMSLCPPNNGDPNEPHYVKQTKFIKLKKVLMNGFTQNQLMVFYSVAKNIQQKKVNKGVLDSIKRDSSDPNQPIERSEWQPGTTKVTERLPGVDRHVKVMGWRRYVSKQLLVDRILRDAWNLMLLEEIEAPGEIEFFLRPWQLALLNTGEKETVLNKIRQARRAKVEVLKQFDVIRITADKSTAEYAANDIENALQTTVTERINLLPYKPLLIDGIVSNDKKPDLTELFSQKTLDTVSKLTQTVIEVTTKLVFTIRGFDSTAVEEAKRTLVKFLPFKDSTVRTFDTLKLGSAKSASFLLPVFPEEKSMDHKYRDQQLGRMSMPIVRLTGPENVDNSVEKPHKIPKIPKTSLSGLMTRTMATVLKPTSDAPKPLEATDVWVPVPEYRLSAEIGQALFPLAHADPTKAIQTALAQPSQATFLPTFPGLNSLLTSPEVTATARLRVPSLLYDFMPSPDQPDFERGQLFPKLQIQMRPGYNGAKPIFRKLTLSFQHHIHDVLLPDKAADVRFFRRGTLTLREDHKENNVHEWVETVLANIQGGGRLTAPNLRLQIPECVIPGFSADSQKLRPVNYVFSGIQFRQSVQGNLFGESISYSAVQAGKFGANLASLTAHYNGHGDKQAKDEEAVKAFVKRCFDIVNLVHGASMQTLPVGKLLRPRDENSERKIRREGMFGKKADREEGEGERAVSEEGREHDLGGQVEEGGSVNDAEIQERSAEDSHGNDSRLDDSSKTLESEQ</sequence>
<dbReference type="InterPro" id="IPR032741">
    <property type="entry name" value="Sls1_KH-1"/>
</dbReference>
<proteinExistence type="predicted"/>
<evidence type="ECO:0000313" key="6">
    <source>
        <dbReference type="EMBL" id="KAF7576354.1"/>
    </source>
</evidence>
<dbReference type="PANTHER" id="PTHR37919:SF2">
    <property type="entry name" value="EXPERA DOMAIN-CONTAINING PROTEIN"/>
    <property type="match status" value="1"/>
</dbReference>
<gene>
    <name evidence="7" type="ORF">Ptr86124_000552</name>
    <name evidence="6" type="ORF">PtrM4_005940</name>
</gene>
<dbReference type="Pfam" id="PF14611">
    <property type="entry name" value="KH_SLS1_1"/>
    <property type="match status" value="1"/>
</dbReference>
<keyword evidence="9" id="KW-1185">Reference proteome</keyword>
<dbReference type="Pfam" id="PF20778">
    <property type="entry name" value="SLS1_C"/>
    <property type="match status" value="1"/>
</dbReference>
<reference evidence="6" key="1">
    <citation type="journal article" date="2018" name="BMC Genomics">
        <title>Comparative genomics of the wheat fungal pathogen Pyrenophora tritici-repentis reveals chromosomal variations and genome plasticity.</title>
        <authorList>
            <person name="Moolhuijzen P."/>
            <person name="See P.T."/>
            <person name="Hane J.K."/>
            <person name="Shi G."/>
            <person name="Liu Z."/>
            <person name="Oliver R.P."/>
            <person name="Moffat C.S."/>
        </authorList>
    </citation>
    <scope>NUCLEOTIDE SEQUENCE [LARGE SCALE GENOMIC DNA]</scope>
    <source>
        <strain evidence="6">M4</strain>
    </source>
</reference>
<protein>
    <submittedName>
        <fullName evidence="7">SLS domain containing protein</fullName>
    </submittedName>
</protein>
<reference evidence="7" key="3">
    <citation type="journal article" date="2022" name="bioRxiv">
        <title>A global pangenome for the wheat fungal pathogen Pyrenophora tritici-repentis and prediction of effector protein structural homology.</title>
        <authorList>
            <person name="Moolhuijzen P."/>
            <person name="See P.T."/>
            <person name="Shi G."/>
            <person name="Powell H.R."/>
            <person name="Cockram J."/>
            <person name="Jorgensen L.N."/>
            <person name="Benslimane H."/>
            <person name="Strelkov S.E."/>
            <person name="Turner J."/>
            <person name="Liu Z."/>
            <person name="Moffat C.S."/>
        </authorList>
    </citation>
    <scope>NUCLEOTIDE SEQUENCE</scope>
    <source>
        <strain evidence="7">86-124</strain>
    </source>
</reference>
<evidence type="ECO:0000259" key="3">
    <source>
        <dbReference type="Pfam" id="PF20776"/>
    </source>
</evidence>
<dbReference type="PANTHER" id="PTHR37919">
    <property type="entry name" value="PROTEIN CBG05606"/>
    <property type="match status" value="1"/>
</dbReference>